<evidence type="ECO:0000313" key="2">
    <source>
        <dbReference type="EMBL" id="WLS77908.1"/>
    </source>
</evidence>
<name>A0AA50DJA4_9GAMM</name>
<dbReference type="Pfam" id="PF02464">
    <property type="entry name" value="CinA"/>
    <property type="match status" value="1"/>
</dbReference>
<dbReference type="KEGG" id="epi:Q3V30_15740"/>
<reference evidence="2 3" key="1">
    <citation type="submission" date="2023-07" db="EMBL/GenBank/DDBJ databases">
        <title>Pathogenic bacteria of pear tree diseases.</title>
        <authorList>
            <person name="Zhang Z."/>
            <person name="He L."/>
            <person name="Huang R."/>
        </authorList>
    </citation>
    <scope>NUCLEOTIDE SEQUENCE [LARGE SCALE GENOMIC DNA]</scope>
    <source>
        <strain evidence="2 3">DE2</strain>
    </source>
</reference>
<evidence type="ECO:0000313" key="3">
    <source>
        <dbReference type="Proteomes" id="UP001228139"/>
    </source>
</evidence>
<dbReference type="SUPFAM" id="SSF142433">
    <property type="entry name" value="CinA-like"/>
    <property type="match status" value="1"/>
</dbReference>
<dbReference type="InterPro" id="IPR008136">
    <property type="entry name" value="CinA_C"/>
</dbReference>
<protein>
    <submittedName>
        <fullName evidence="2">Nicotinamide-nucleotide amidohydrolase family protein</fullName>
    </submittedName>
</protein>
<dbReference type="RefSeq" id="WP_306207238.1">
    <property type="nucleotide sequence ID" value="NZ_CP132353.1"/>
</dbReference>
<dbReference type="Gene3D" id="3.90.950.20">
    <property type="entry name" value="CinA-like"/>
    <property type="match status" value="1"/>
</dbReference>
<dbReference type="InterPro" id="IPR036653">
    <property type="entry name" value="CinA-like_C"/>
</dbReference>
<organism evidence="2 3">
    <name type="scientific">Erwinia pyri</name>
    <dbReference type="NCBI Taxonomy" id="3062598"/>
    <lineage>
        <taxon>Bacteria</taxon>
        <taxon>Pseudomonadati</taxon>
        <taxon>Pseudomonadota</taxon>
        <taxon>Gammaproteobacteria</taxon>
        <taxon>Enterobacterales</taxon>
        <taxon>Erwiniaceae</taxon>
        <taxon>Erwinia</taxon>
    </lineage>
</organism>
<feature type="domain" description="CinA C-terminal" evidence="1">
    <location>
        <begin position="7"/>
        <end position="159"/>
    </location>
</feature>
<dbReference type="AlphaFoldDB" id="A0AA50DJA4"/>
<dbReference type="Proteomes" id="UP001228139">
    <property type="component" value="Chromosome"/>
</dbReference>
<gene>
    <name evidence="2" type="ORF">Q3V30_15740</name>
</gene>
<dbReference type="NCBIfam" id="TIGR00199">
    <property type="entry name" value="PncC_domain"/>
    <property type="match status" value="1"/>
</dbReference>
<evidence type="ECO:0000259" key="1">
    <source>
        <dbReference type="Pfam" id="PF02464"/>
    </source>
</evidence>
<sequence length="168" mass="17509">MDTELKQAAEKAGELLLKAECKVATAESCTAGLVGMSLGGAANSGEYFTSGFITYTDHAKQKLLGVNAETLAIHTAVSEAVVREMVKGAVAVSGEAVSLAVSGYAGPEGGEDGTPAGTIWFAWHLPSEQVHAEVRHFDGDPEKVVKEAALFSLQRLTTLLSEDSSLAQ</sequence>
<dbReference type="EMBL" id="CP132353">
    <property type="protein sequence ID" value="WLS77908.1"/>
    <property type="molecule type" value="Genomic_DNA"/>
</dbReference>
<proteinExistence type="predicted"/>
<accession>A0AA50DJA4</accession>
<keyword evidence="3" id="KW-1185">Reference proteome</keyword>